<dbReference type="EMBL" id="JANPWB010000008">
    <property type="protein sequence ID" value="KAJ1160675.1"/>
    <property type="molecule type" value="Genomic_DNA"/>
</dbReference>
<accession>A0AAV7SA84</accession>
<protein>
    <submittedName>
        <fullName evidence="3">Uncharacterized protein</fullName>
    </submittedName>
</protein>
<dbReference type="Proteomes" id="UP001066276">
    <property type="component" value="Chromosome 4_2"/>
</dbReference>
<evidence type="ECO:0000313" key="4">
    <source>
        <dbReference type="Proteomes" id="UP001066276"/>
    </source>
</evidence>
<name>A0AAV7SA84_PLEWA</name>
<sequence>MGGSSPSPAASDGCPLELLLLLLAVVLLASGQVARQAAVLPAVQVTVLSVLGGGSSPSPAASDGCPLGLLLLLPVMLLAVGQVVVLPAVQVAVLAAVQVAVLAVMGGGSSPSPAASDGCSAMAGVVCPFLPLADGGASLLLPAGVPFLPLLAGGASFPLLVGGASFPLLGGGPFLALAGGRPFLALAGGAGTLAVLTGASLEPHKPAVAAETTVAVDLVAEVLGWVLATLARSEGRG</sequence>
<feature type="transmembrane region" description="Helical" evidence="1">
    <location>
        <begin position="147"/>
        <end position="171"/>
    </location>
</feature>
<feature type="transmembrane region" description="Helical" evidence="1">
    <location>
        <begin position="183"/>
        <end position="201"/>
    </location>
</feature>
<evidence type="ECO:0000256" key="2">
    <source>
        <dbReference type="SAM" id="SignalP"/>
    </source>
</evidence>
<organism evidence="3 4">
    <name type="scientific">Pleurodeles waltl</name>
    <name type="common">Iberian ribbed newt</name>
    <dbReference type="NCBI Taxonomy" id="8319"/>
    <lineage>
        <taxon>Eukaryota</taxon>
        <taxon>Metazoa</taxon>
        <taxon>Chordata</taxon>
        <taxon>Craniata</taxon>
        <taxon>Vertebrata</taxon>
        <taxon>Euteleostomi</taxon>
        <taxon>Amphibia</taxon>
        <taxon>Batrachia</taxon>
        <taxon>Caudata</taxon>
        <taxon>Salamandroidea</taxon>
        <taxon>Salamandridae</taxon>
        <taxon>Pleurodelinae</taxon>
        <taxon>Pleurodeles</taxon>
    </lineage>
</organism>
<proteinExistence type="predicted"/>
<keyword evidence="4" id="KW-1185">Reference proteome</keyword>
<reference evidence="3" key="1">
    <citation type="journal article" date="2022" name="bioRxiv">
        <title>Sequencing and chromosome-scale assembly of the giantPleurodeles waltlgenome.</title>
        <authorList>
            <person name="Brown T."/>
            <person name="Elewa A."/>
            <person name="Iarovenko S."/>
            <person name="Subramanian E."/>
            <person name="Araus A.J."/>
            <person name="Petzold A."/>
            <person name="Susuki M."/>
            <person name="Suzuki K.-i.T."/>
            <person name="Hayashi T."/>
            <person name="Toyoda A."/>
            <person name="Oliveira C."/>
            <person name="Osipova E."/>
            <person name="Leigh N.D."/>
            <person name="Simon A."/>
            <person name="Yun M.H."/>
        </authorList>
    </citation>
    <scope>NUCLEOTIDE SEQUENCE</scope>
    <source>
        <strain evidence="3">20211129_DDA</strain>
        <tissue evidence="3">Liver</tissue>
    </source>
</reference>
<keyword evidence="2" id="KW-0732">Signal</keyword>
<keyword evidence="1" id="KW-0812">Transmembrane</keyword>
<keyword evidence="1" id="KW-0472">Membrane</keyword>
<evidence type="ECO:0000256" key="1">
    <source>
        <dbReference type="SAM" id="Phobius"/>
    </source>
</evidence>
<feature type="transmembrane region" description="Helical" evidence="1">
    <location>
        <begin position="88"/>
        <end position="108"/>
    </location>
</feature>
<gene>
    <name evidence="3" type="ORF">NDU88_001169</name>
</gene>
<keyword evidence="1" id="KW-1133">Transmembrane helix</keyword>
<evidence type="ECO:0000313" key="3">
    <source>
        <dbReference type="EMBL" id="KAJ1160675.1"/>
    </source>
</evidence>
<feature type="signal peptide" evidence="2">
    <location>
        <begin position="1"/>
        <end position="31"/>
    </location>
</feature>
<comment type="caution">
    <text evidence="3">The sequence shown here is derived from an EMBL/GenBank/DDBJ whole genome shotgun (WGS) entry which is preliminary data.</text>
</comment>
<feature type="chain" id="PRO_5043888378" evidence="2">
    <location>
        <begin position="32"/>
        <end position="237"/>
    </location>
</feature>
<dbReference type="AlphaFoldDB" id="A0AAV7SA84"/>